<gene>
    <name evidence="6" type="ORF">CRN52_19005</name>
</gene>
<dbReference type="Pfam" id="PF04397">
    <property type="entry name" value="LytTR"/>
    <property type="match status" value="1"/>
</dbReference>
<feature type="domain" description="HTH LytTR-type" evidence="5">
    <location>
        <begin position="155"/>
        <end position="256"/>
    </location>
</feature>
<dbReference type="PANTHER" id="PTHR48111:SF69">
    <property type="entry name" value="RESPONSE REGULATOR RECEIVER"/>
    <property type="match status" value="1"/>
</dbReference>
<feature type="modified residue" description="4-aspartylphosphate" evidence="3">
    <location>
        <position position="58"/>
    </location>
</feature>
<dbReference type="GO" id="GO:0005829">
    <property type="term" value="C:cytosol"/>
    <property type="evidence" value="ECO:0007669"/>
    <property type="project" value="TreeGrafter"/>
</dbReference>
<keyword evidence="1" id="KW-0902">Two-component regulatory system</keyword>
<protein>
    <submittedName>
        <fullName evidence="6">DNA-binding response regulator</fullName>
    </submittedName>
</protein>
<dbReference type="Proteomes" id="UP000237466">
    <property type="component" value="Unassembled WGS sequence"/>
</dbReference>
<dbReference type="PROSITE" id="PS50930">
    <property type="entry name" value="HTH_LYTTR"/>
    <property type="match status" value="1"/>
</dbReference>
<dbReference type="RefSeq" id="WP_081090553.1">
    <property type="nucleotide sequence ID" value="NZ_CP014048.2"/>
</dbReference>
<dbReference type="SUPFAM" id="SSF52172">
    <property type="entry name" value="CheY-like"/>
    <property type="match status" value="1"/>
</dbReference>
<dbReference type="GO" id="GO:0032993">
    <property type="term" value="C:protein-DNA complex"/>
    <property type="evidence" value="ECO:0007669"/>
    <property type="project" value="TreeGrafter"/>
</dbReference>
<dbReference type="Pfam" id="PF00072">
    <property type="entry name" value="Response_reg"/>
    <property type="match status" value="1"/>
</dbReference>
<evidence type="ECO:0000313" key="7">
    <source>
        <dbReference type="Proteomes" id="UP000237466"/>
    </source>
</evidence>
<feature type="domain" description="Response regulatory" evidence="4">
    <location>
        <begin position="6"/>
        <end position="121"/>
    </location>
</feature>
<dbReference type="InterPro" id="IPR011006">
    <property type="entry name" value="CheY-like_superfamily"/>
</dbReference>
<sequence length="256" mass="29023">MMTSMTALIADDEPLLRHHLNRMLADVWPELEVVALVGDGQQALTSIEQLQPDIVFLDIRMPELDGIAVAKQLNRGEYRPTIVFVTAYDEYAVKAFEQQAIDYLMKPLSEARLIDTCQRIKARQQPTVSPPDVGALLSQLQALSKPAQPQYLQWIRAALGDDIHLISVNDVLYFKAEEKYVTVHTLAKKEFLIRMSLKELLAQLDPERFWQIHRASVVNVAAIEKVQKDFTGRMSVMVGEQKLPVSRGSQHLFKGM</sequence>
<dbReference type="SMART" id="SM00850">
    <property type="entry name" value="LytTR"/>
    <property type="match status" value="1"/>
</dbReference>
<accession>A0A2S3QY24</accession>
<comment type="caution">
    <text evidence="6">The sequence shown here is derived from an EMBL/GenBank/DDBJ whole genome shotgun (WGS) entry which is preliminary data.</text>
</comment>
<dbReference type="Gene3D" id="2.40.50.1020">
    <property type="entry name" value="LytTr DNA-binding domain"/>
    <property type="match status" value="1"/>
</dbReference>
<evidence type="ECO:0000259" key="5">
    <source>
        <dbReference type="PROSITE" id="PS50930"/>
    </source>
</evidence>
<evidence type="ECO:0000313" key="6">
    <source>
        <dbReference type="EMBL" id="POB43824.1"/>
    </source>
</evidence>
<dbReference type="SMART" id="SM00448">
    <property type="entry name" value="REC"/>
    <property type="match status" value="1"/>
</dbReference>
<dbReference type="CDD" id="cd17532">
    <property type="entry name" value="REC_LytTR_AlgR-like"/>
    <property type="match status" value="1"/>
</dbReference>
<reference evidence="6 7" key="1">
    <citation type="journal article" date="2018" name="Front. Microbiol.">
        <title>Phylogeny of Vibrio vulnificus from the Analysis of the Core-Genome: Implications for Intra-Species Taxonomy.</title>
        <authorList>
            <person name="Roig F.J."/>
            <person name="Gonzalez-Candelas F."/>
            <person name="Sanjuan E."/>
            <person name="Fouz B."/>
            <person name="Feil E.J."/>
            <person name="Llorens C."/>
            <person name="Baker-Austin C."/>
            <person name="Oliver J.D."/>
            <person name="Danin-Poleg Y."/>
            <person name="Gibas C.J."/>
            <person name="Kashi Y."/>
            <person name="Gulig P.A."/>
            <person name="Morrison S.S."/>
            <person name="Amaro C."/>
        </authorList>
    </citation>
    <scope>NUCLEOTIDE SEQUENCE [LARGE SCALE GENOMIC DNA]</scope>
    <source>
        <strain evidence="6 7">CECT4608</strain>
    </source>
</reference>
<evidence type="ECO:0000256" key="1">
    <source>
        <dbReference type="ARBA" id="ARBA00023012"/>
    </source>
</evidence>
<evidence type="ECO:0000256" key="2">
    <source>
        <dbReference type="ARBA" id="ARBA00023125"/>
    </source>
</evidence>
<evidence type="ECO:0000256" key="3">
    <source>
        <dbReference type="PROSITE-ProRule" id="PRU00169"/>
    </source>
</evidence>
<dbReference type="InterPro" id="IPR039420">
    <property type="entry name" value="WalR-like"/>
</dbReference>
<evidence type="ECO:0000259" key="4">
    <source>
        <dbReference type="PROSITE" id="PS50110"/>
    </source>
</evidence>
<dbReference type="GO" id="GO:0006355">
    <property type="term" value="P:regulation of DNA-templated transcription"/>
    <property type="evidence" value="ECO:0007669"/>
    <property type="project" value="TreeGrafter"/>
</dbReference>
<keyword evidence="3" id="KW-0597">Phosphoprotein</keyword>
<name>A0A2S3QY24_VIBVL</name>
<dbReference type="InterPro" id="IPR007492">
    <property type="entry name" value="LytTR_DNA-bd_dom"/>
</dbReference>
<organism evidence="6 7">
    <name type="scientific">Vibrio vulnificus</name>
    <dbReference type="NCBI Taxonomy" id="672"/>
    <lineage>
        <taxon>Bacteria</taxon>
        <taxon>Pseudomonadati</taxon>
        <taxon>Pseudomonadota</taxon>
        <taxon>Gammaproteobacteria</taxon>
        <taxon>Vibrionales</taxon>
        <taxon>Vibrionaceae</taxon>
        <taxon>Vibrio</taxon>
    </lineage>
</organism>
<dbReference type="PANTHER" id="PTHR48111">
    <property type="entry name" value="REGULATOR OF RPOS"/>
    <property type="match status" value="1"/>
</dbReference>
<dbReference type="GO" id="GO:0000156">
    <property type="term" value="F:phosphorelay response regulator activity"/>
    <property type="evidence" value="ECO:0007669"/>
    <property type="project" value="TreeGrafter"/>
</dbReference>
<dbReference type="AlphaFoldDB" id="A0A2S3QY24"/>
<proteinExistence type="predicted"/>
<dbReference type="EMBL" id="PDGH01000126">
    <property type="protein sequence ID" value="POB43824.1"/>
    <property type="molecule type" value="Genomic_DNA"/>
</dbReference>
<dbReference type="Gene3D" id="3.40.50.2300">
    <property type="match status" value="1"/>
</dbReference>
<keyword evidence="2 6" id="KW-0238">DNA-binding</keyword>
<dbReference type="InterPro" id="IPR001789">
    <property type="entry name" value="Sig_transdc_resp-reg_receiver"/>
</dbReference>
<dbReference type="PROSITE" id="PS50110">
    <property type="entry name" value="RESPONSE_REGULATORY"/>
    <property type="match status" value="1"/>
</dbReference>
<dbReference type="GO" id="GO:0000976">
    <property type="term" value="F:transcription cis-regulatory region binding"/>
    <property type="evidence" value="ECO:0007669"/>
    <property type="project" value="TreeGrafter"/>
</dbReference>